<sequence>MPAFANGSLKGRFPIFRLPPLPNLQPMAWRLADVANQRSLINVPFGDEPSPRHALLGWHGFQAAYRVAQSMAALPLCPNL</sequence>
<name>A0ABS1BVA1_9NEIS</name>
<gene>
    <name evidence="1" type="ORF">JDW22_11550</name>
</gene>
<dbReference type="RefSeq" id="WP_200523178.1">
    <property type="nucleotide sequence ID" value="NZ_JAEHNZ010000004.1"/>
</dbReference>
<dbReference type="EMBL" id="JAEHNZ010000004">
    <property type="protein sequence ID" value="MBK0397191.1"/>
    <property type="molecule type" value="Genomic_DNA"/>
</dbReference>
<evidence type="ECO:0000313" key="2">
    <source>
        <dbReference type="Proteomes" id="UP000614058"/>
    </source>
</evidence>
<evidence type="ECO:0000313" key="1">
    <source>
        <dbReference type="EMBL" id="MBK0397191.1"/>
    </source>
</evidence>
<accession>A0ABS1BVA1</accession>
<proteinExistence type="predicted"/>
<dbReference type="Proteomes" id="UP000614058">
    <property type="component" value="Unassembled WGS sequence"/>
</dbReference>
<keyword evidence="2" id="KW-1185">Reference proteome</keyword>
<organism evidence="1 2">
    <name type="scientific">Kingella bonacorsii</name>
    <dbReference type="NCBI Taxonomy" id="2796361"/>
    <lineage>
        <taxon>Bacteria</taxon>
        <taxon>Pseudomonadati</taxon>
        <taxon>Pseudomonadota</taxon>
        <taxon>Betaproteobacteria</taxon>
        <taxon>Neisseriales</taxon>
        <taxon>Neisseriaceae</taxon>
        <taxon>Kingella</taxon>
    </lineage>
</organism>
<reference evidence="1 2" key="1">
    <citation type="journal article" date="2021" name="Pathogens">
        <title>Isolation and Characterization of Kingella bonacorsii sp. nov., A Novel Kingella Species Detected in a Stable Periodontitis Subject.</title>
        <authorList>
            <person name="Antezack A."/>
            <person name="Boxberger M."/>
            <person name="Rolland C."/>
            <person name="Monnet-Corti V."/>
            <person name="La Scola B."/>
        </authorList>
    </citation>
    <scope>NUCLEOTIDE SEQUENCE [LARGE SCALE GENOMIC DNA]</scope>
    <source>
        <strain evidence="1 2">Marseille-Q4569</strain>
    </source>
</reference>
<comment type="caution">
    <text evidence="1">The sequence shown here is derived from an EMBL/GenBank/DDBJ whole genome shotgun (WGS) entry which is preliminary data.</text>
</comment>
<protein>
    <submittedName>
        <fullName evidence="1">Uncharacterized protein</fullName>
    </submittedName>
</protein>